<comment type="subcellular location">
    <subcellularLocation>
        <location evidence="1">Cell membrane</location>
        <topology evidence="1">Multi-pass membrane protein</topology>
    </subcellularLocation>
</comment>
<proteinExistence type="predicted"/>
<evidence type="ECO:0000313" key="8">
    <source>
        <dbReference type="Proteomes" id="UP000316778"/>
    </source>
</evidence>
<feature type="transmembrane region" description="Helical" evidence="6">
    <location>
        <begin position="84"/>
        <end position="111"/>
    </location>
</feature>
<keyword evidence="4 6" id="KW-1133">Transmembrane helix</keyword>
<accession>A0A562T635</accession>
<feature type="transmembrane region" description="Helical" evidence="6">
    <location>
        <begin position="402"/>
        <end position="423"/>
    </location>
</feature>
<feature type="transmembrane region" description="Helical" evidence="6">
    <location>
        <begin position="184"/>
        <end position="205"/>
    </location>
</feature>
<dbReference type="Proteomes" id="UP000316778">
    <property type="component" value="Unassembled WGS sequence"/>
</dbReference>
<feature type="transmembrane region" description="Helical" evidence="6">
    <location>
        <begin position="123"/>
        <end position="143"/>
    </location>
</feature>
<evidence type="ECO:0000256" key="2">
    <source>
        <dbReference type="ARBA" id="ARBA00022475"/>
    </source>
</evidence>
<feature type="transmembrane region" description="Helical" evidence="6">
    <location>
        <begin position="342"/>
        <end position="364"/>
    </location>
</feature>
<evidence type="ECO:0000256" key="6">
    <source>
        <dbReference type="SAM" id="Phobius"/>
    </source>
</evidence>
<keyword evidence="3 6" id="KW-0812">Transmembrane</keyword>
<dbReference type="EMBL" id="VLLG01000003">
    <property type="protein sequence ID" value="TWI88728.1"/>
    <property type="molecule type" value="Genomic_DNA"/>
</dbReference>
<feature type="transmembrane region" description="Helical" evidence="6">
    <location>
        <begin position="306"/>
        <end position="327"/>
    </location>
</feature>
<keyword evidence="2" id="KW-1003">Cell membrane</keyword>
<keyword evidence="5 6" id="KW-0472">Membrane</keyword>
<name>A0A562T635_CHIJA</name>
<evidence type="ECO:0000313" key="7">
    <source>
        <dbReference type="EMBL" id="TWI88728.1"/>
    </source>
</evidence>
<feature type="transmembrane region" description="Helical" evidence="6">
    <location>
        <begin position="435"/>
        <end position="460"/>
    </location>
</feature>
<feature type="transmembrane region" description="Helical" evidence="6">
    <location>
        <begin position="7"/>
        <end position="29"/>
    </location>
</feature>
<comment type="caution">
    <text evidence="7">The sequence shown here is derived from an EMBL/GenBank/DDBJ whole genome shotgun (WGS) entry which is preliminary data.</text>
</comment>
<feature type="transmembrane region" description="Helical" evidence="6">
    <location>
        <begin position="466"/>
        <end position="487"/>
    </location>
</feature>
<feature type="transmembrane region" description="Helical" evidence="6">
    <location>
        <begin position="376"/>
        <end position="396"/>
    </location>
</feature>
<evidence type="ECO:0000256" key="1">
    <source>
        <dbReference type="ARBA" id="ARBA00004651"/>
    </source>
</evidence>
<gene>
    <name evidence="7" type="ORF">LX66_2814</name>
</gene>
<dbReference type="GO" id="GO:0005886">
    <property type="term" value="C:plasma membrane"/>
    <property type="evidence" value="ECO:0007669"/>
    <property type="project" value="UniProtKB-SubCell"/>
</dbReference>
<evidence type="ECO:0000256" key="4">
    <source>
        <dbReference type="ARBA" id="ARBA00022989"/>
    </source>
</evidence>
<sequence>MQAANRVVLNTGALYGRMLITMFIALYSTRLVLNALGAEDYGIFSLVSGVIVMLSFLNVAMTISTQRYLSFYIGAGDQEKLKMVFNSSVLLHFIMGITLVVIFEVVGMYFFEQVLNIPAERLSTARMIFHFTVISTFFTITSVPYDATLNARENMFLIAGIGIWESLAKLAIAIYLQYTGYDKLIVYGALMASVTVISLIIKRAYCSAKYKESKVQLKTSFNKSMLKEMFSYAGWNMFGAGSVVARNQGMAMILNVFFGAVINASYGIANQVNAQLSYFSVTMLQSLNPQIIKSEGSGDRQRMLRLAMIASKFSFFLLSFFSIPVIIEMPELLKFWLKNVPAHTVIFCRLIIVVTLVNQLTVGLQVAIQSVGRIKVYQVVVSLLLMLNLPVSYFLLKAGLPPHAVLISAICIEALTCSYRVLAAHRLTGLSIGEYLRRTVLGAVLPVALAFTVALVPQLVWQEQGFMRLLLTGCASTAAIFLSVRFLGLTPYELEKITGIVMKGISKLQLRPSVVKAN</sequence>
<dbReference type="PANTHER" id="PTHR30250">
    <property type="entry name" value="PST FAMILY PREDICTED COLANIC ACID TRANSPORTER"/>
    <property type="match status" value="1"/>
</dbReference>
<feature type="transmembrane region" description="Helical" evidence="6">
    <location>
        <begin position="41"/>
        <end position="63"/>
    </location>
</feature>
<reference evidence="7 8" key="1">
    <citation type="journal article" date="2013" name="Stand. Genomic Sci.">
        <title>Genomic Encyclopedia of Type Strains, Phase I: The one thousand microbial genomes (KMG-I) project.</title>
        <authorList>
            <person name="Kyrpides N.C."/>
            <person name="Woyke T."/>
            <person name="Eisen J.A."/>
            <person name="Garrity G."/>
            <person name="Lilburn T.G."/>
            <person name="Beck B.J."/>
            <person name="Whitman W.B."/>
            <person name="Hugenholtz P."/>
            <person name="Klenk H.P."/>
        </authorList>
    </citation>
    <scope>NUCLEOTIDE SEQUENCE [LARGE SCALE GENOMIC DNA]</scope>
    <source>
        <strain evidence="7 8">DSM 13484</strain>
    </source>
</reference>
<dbReference type="InterPro" id="IPR050833">
    <property type="entry name" value="Poly_Biosynth_Transport"/>
</dbReference>
<organism evidence="7 8">
    <name type="scientific">Chitinophaga japonensis</name>
    <name type="common">Flexibacter japonensis</name>
    <dbReference type="NCBI Taxonomy" id="104662"/>
    <lineage>
        <taxon>Bacteria</taxon>
        <taxon>Pseudomonadati</taxon>
        <taxon>Bacteroidota</taxon>
        <taxon>Chitinophagia</taxon>
        <taxon>Chitinophagales</taxon>
        <taxon>Chitinophagaceae</taxon>
        <taxon>Chitinophaga</taxon>
    </lineage>
</organism>
<keyword evidence="8" id="KW-1185">Reference proteome</keyword>
<dbReference type="PANTHER" id="PTHR30250:SF26">
    <property type="entry name" value="PSMA PROTEIN"/>
    <property type="match status" value="1"/>
</dbReference>
<evidence type="ECO:0000256" key="3">
    <source>
        <dbReference type="ARBA" id="ARBA00022692"/>
    </source>
</evidence>
<dbReference type="AlphaFoldDB" id="A0A562T635"/>
<protein>
    <submittedName>
        <fullName evidence="7">Na+-driven multidrug efflux pump</fullName>
    </submittedName>
</protein>
<feature type="transmembrane region" description="Helical" evidence="6">
    <location>
        <begin position="155"/>
        <end position="178"/>
    </location>
</feature>
<evidence type="ECO:0000256" key="5">
    <source>
        <dbReference type="ARBA" id="ARBA00023136"/>
    </source>
</evidence>